<keyword evidence="1" id="KW-0805">Transcription regulation</keyword>
<evidence type="ECO:0000256" key="3">
    <source>
        <dbReference type="ARBA" id="ARBA00023170"/>
    </source>
</evidence>
<feature type="domain" description="NR LBD" evidence="4">
    <location>
        <begin position="43"/>
        <end position="265"/>
    </location>
</feature>
<dbReference type="SUPFAM" id="SSF48508">
    <property type="entry name" value="Nuclear receptor ligand-binding domain"/>
    <property type="match status" value="1"/>
</dbReference>
<dbReference type="InterPro" id="IPR050274">
    <property type="entry name" value="Nuclear_hormone_rcpt_NR2"/>
</dbReference>
<evidence type="ECO:0000313" key="6">
    <source>
        <dbReference type="Proteomes" id="UP001152759"/>
    </source>
</evidence>
<dbReference type="Gene3D" id="1.10.565.10">
    <property type="entry name" value="Retinoid X Receptor"/>
    <property type="match status" value="1"/>
</dbReference>
<dbReference type="PANTHER" id="PTHR24083">
    <property type="entry name" value="NUCLEAR HORMONE RECEPTOR"/>
    <property type="match status" value="1"/>
</dbReference>
<dbReference type="PROSITE" id="PS51843">
    <property type="entry name" value="NR_LBD"/>
    <property type="match status" value="1"/>
</dbReference>
<organism evidence="5 6">
    <name type="scientific">Bemisia tabaci</name>
    <name type="common">Sweetpotato whitefly</name>
    <name type="synonym">Aleurodes tabaci</name>
    <dbReference type="NCBI Taxonomy" id="7038"/>
    <lineage>
        <taxon>Eukaryota</taxon>
        <taxon>Metazoa</taxon>
        <taxon>Ecdysozoa</taxon>
        <taxon>Arthropoda</taxon>
        <taxon>Hexapoda</taxon>
        <taxon>Insecta</taxon>
        <taxon>Pterygota</taxon>
        <taxon>Neoptera</taxon>
        <taxon>Paraneoptera</taxon>
        <taxon>Hemiptera</taxon>
        <taxon>Sternorrhyncha</taxon>
        <taxon>Aleyrodoidea</taxon>
        <taxon>Aleyrodidae</taxon>
        <taxon>Aleyrodinae</taxon>
        <taxon>Bemisia</taxon>
    </lineage>
</organism>
<dbReference type="FunFam" id="1.10.565.10:FF:000038">
    <property type="entry name" value="Dissatisfaction, isoform A"/>
    <property type="match status" value="1"/>
</dbReference>
<evidence type="ECO:0000256" key="2">
    <source>
        <dbReference type="ARBA" id="ARBA00023163"/>
    </source>
</evidence>
<dbReference type="InterPro" id="IPR001723">
    <property type="entry name" value="Nuclear_hrmn_rcpt"/>
</dbReference>
<dbReference type="SMART" id="SM00430">
    <property type="entry name" value="HOLI"/>
    <property type="match status" value="1"/>
</dbReference>
<dbReference type="AlphaFoldDB" id="A0A9P0AAQ3"/>
<dbReference type="Pfam" id="PF00104">
    <property type="entry name" value="Hormone_recep"/>
    <property type="match status" value="1"/>
</dbReference>
<dbReference type="Proteomes" id="UP001152759">
    <property type="component" value="Chromosome 3"/>
</dbReference>
<gene>
    <name evidence="5" type="ORF">BEMITA_LOCUS6420</name>
</gene>
<evidence type="ECO:0000256" key="1">
    <source>
        <dbReference type="ARBA" id="ARBA00023015"/>
    </source>
</evidence>
<reference evidence="5" key="1">
    <citation type="submission" date="2021-12" db="EMBL/GenBank/DDBJ databases">
        <authorList>
            <person name="King R."/>
        </authorList>
    </citation>
    <scope>NUCLEOTIDE SEQUENCE</scope>
</reference>
<accession>A0A9P0AAQ3</accession>
<sequence>MDPDKSGAAAGILMRTLSGLRSEASRPIIHQKIETAELIWNNKLSDVSERLGTTQITSTSPSPGLPLALSPSWEVLQETTARLLFMAVRWVRCLAPFQTLSKRDQLLLLQESWKELFLLHLAQWSIPWDLSPLFNSEKARERLPKDDKVVNNEIKAIQEILARFRQLSPDGSECGCIKAVILFTPETPGLVDAQPVEMLQDQAQCILGDYVRGRYSRQPTRFGRLLLMLPSLRSIRQCTVEQLFFKETIGDIPIQRLLGDMYTMEKSYN</sequence>
<dbReference type="InterPro" id="IPR000536">
    <property type="entry name" value="Nucl_hrmn_rcpt_lig-bd"/>
</dbReference>
<dbReference type="InterPro" id="IPR035500">
    <property type="entry name" value="NHR-like_dom_sf"/>
</dbReference>
<dbReference type="PRINTS" id="PR01282">
    <property type="entry name" value="COUPTNFACTOR"/>
</dbReference>
<keyword evidence="6" id="KW-1185">Reference proteome</keyword>
<proteinExistence type="predicted"/>
<dbReference type="PRINTS" id="PR00398">
    <property type="entry name" value="STRDHORMONER"/>
</dbReference>
<evidence type="ECO:0000259" key="4">
    <source>
        <dbReference type="PROSITE" id="PS51843"/>
    </source>
</evidence>
<dbReference type="EMBL" id="OU963864">
    <property type="protein sequence ID" value="CAH0387397.1"/>
    <property type="molecule type" value="Genomic_DNA"/>
</dbReference>
<name>A0A9P0AAQ3_BEMTA</name>
<evidence type="ECO:0000313" key="5">
    <source>
        <dbReference type="EMBL" id="CAH0387397.1"/>
    </source>
</evidence>
<keyword evidence="3" id="KW-0675">Receptor</keyword>
<protein>
    <recommendedName>
        <fullName evidence="4">NR LBD domain-containing protein</fullName>
    </recommendedName>
</protein>
<keyword evidence="2" id="KW-0804">Transcription</keyword>